<dbReference type="AlphaFoldDB" id="A0ABD3AIX6"/>
<dbReference type="EMBL" id="JBJUIK010000004">
    <property type="protein sequence ID" value="KAL3531109.1"/>
    <property type="molecule type" value="Genomic_DNA"/>
</dbReference>
<gene>
    <name evidence="3" type="ORF">ACH5RR_010431</name>
</gene>
<evidence type="ECO:0000259" key="2">
    <source>
        <dbReference type="PROSITE" id="PS50090"/>
    </source>
</evidence>
<dbReference type="PANTHER" id="PTHR31307">
    <property type="entry name" value="TRIHELIX TRANSCRIPTION FACTOR ASIL2"/>
    <property type="match status" value="1"/>
</dbReference>
<keyword evidence="4" id="KW-1185">Reference proteome</keyword>
<sequence length="401" mass="44599">MDNPSSSSLPLLLPPPNPNPNPPPPQPPSPSSSPSPSPSPSPTNSSNPPSPDVKLSKLDLIPTSTSTPTPTPNSNPSPNPNPNPSIASSPAKKTPPLPWTHQETISLIQTYQDKWYSLKKGQLKASQWEEVSSTVAARCGFDVPSKSATQCRHKIEKLRKRYRAERLKPYPNVWQYFELMDRMERGPLPIAAHPPAAAAAVKYQKNANSVGAANFNDSDSDEGGIDYYGGSGGGAEIKKNKLKSINNIVRGGDIGVSSGNSNRNVSRMVGLNRNYGVAESGRVLKGLRTPMNQKRKGYFQNHESDEEVEEEEEEDVEEELEEEEEKEMAVGRELAAEIRSFAERFMRMENKKIEMMRETERYRMEMEKKRMDMILEAQRKVVDTIGRAFGAHKKVKMAQEI</sequence>
<evidence type="ECO:0000256" key="1">
    <source>
        <dbReference type="SAM" id="MobiDB-lite"/>
    </source>
</evidence>
<dbReference type="InterPro" id="IPR044822">
    <property type="entry name" value="Myb_DNA-bind_4"/>
</dbReference>
<reference evidence="3 4" key="1">
    <citation type="submission" date="2024-11" db="EMBL/GenBank/DDBJ databases">
        <title>A near-complete genome assembly of Cinchona calisaya.</title>
        <authorList>
            <person name="Lian D.C."/>
            <person name="Zhao X.W."/>
            <person name="Wei L."/>
        </authorList>
    </citation>
    <scope>NUCLEOTIDE SEQUENCE [LARGE SCALE GENOMIC DNA]</scope>
    <source>
        <tissue evidence="3">Nenye</tissue>
    </source>
</reference>
<feature type="compositionally biased region" description="Low complexity" evidence="1">
    <location>
        <begin position="1"/>
        <end position="11"/>
    </location>
</feature>
<organism evidence="3 4">
    <name type="scientific">Cinchona calisaya</name>
    <dbReference type="NCBI Taxonomy" id="153742"/>
    <lineage>
        <taxon>Eukaryota</taxon>
        <taxon>Viridiplantae</taxon>
        <taxon>Streptophyta</taxon>
        <taxon>Embryophyta</taxon>
        <taxon>Tracheophyta</taxon>
        <taxon>Spermatophyta</taxon>
        <taxon>Magnoliopsida</taxon>
        <taxon>eudicotyledons</taxon>
        <taxon>Gunneridae</taxon>
        <taxon>Pentapetalae</taxon>
        <taxon>asterids</taxon>
        <taxon>lamiids</taxon>
        <taxon>Gentianales</taxon>
        <taxon>Rubiaceae</taxon>
        <taxon>Cinchonoideae</taxon>
        <taxon>Cinchoneae</taxon>
        <taxon>Cinchona</taxon>
    </lineage>
</organism>
<dbReference type="PANTHER" id="PTHR31307:SF3">
    <property type="entry name" value="HOMEODOMAIN-LIKE SUPERFAMILY PROTEIN"/>
    <property type="match status" value="1"/>
</dbReference>
<name>A0ABD3AIX6_9GENT</name>
<feature type="compositionally biased region" description="Pro residues" evidence="1">
    <location>
        <begin position="12"/>
        <end position="41"/>
    </location>
</feature>
<feature type="compositionally biased region" description="Pro residues" evidence="1">
    <location>
        <begin position="69"/>
        <end position="83"/>
    </location>
</feature>
<feature type="region of interest" description="Disordered" evidence="1">
    <location>
        <begin position="298"/>
        <end position="327"/>
    </location>
</feature>
<protein>
    <recommendedName>
        <fullName evidence="2">Myb-like domain-containing protein</fullName>
    </recommendedName>
</protein>
<dbReference type="FunFam" id="1.10.10.60:FF:000152">
    <property type="entry name" value="Trihelix transcription factor ASIL2"/>
    <property type="match status" value="1"/>
</dbReference>
<dbReference type="Proteomes" id="UP001630127">
    <property type="component" value="Unassembled WGS sequence"/>
</dbReference>
<evidence type="ECO:0000313" key="3">
    <source>
        <dbReference type="EMBL" id="KAL3531109.1"/>
    </source>
</evidence>
<dbReference type="Pfam" id="PF13837">
    <property type="entry name" value="Myb_DNA-bind_4"/>
    <property type="match status" value="1"/>
</dbReference>
<feature type="region of interest" description="Disordered" evidence="1">
    <location>
        <begin position="1"/>
        <end position="98"/>
    </location>
</feature>
<feature type="compositionally biased region" description="Acidic residues" evidence="1">
    <location>
        <begin position="304"/>
        <end position="326"/>
    </location>
</feature>
<proteinExistence type="predicted"/>
<dbReference type="InterPro" id="IPR044823">
    <property type="entry name" value="ASIL1/2-like"/>
</dbReference>
<evidence type="ECO:0000313" key="4">
    <source>
        <dbReference type="Proteomes" id="UP001630127"/>
    </source>
</evidence>
<dbReference type="InterPro" id="IPR001005">
    <property type="entry name" value="SANT/Myb"/>
</dbReference>
<accession>A0ABD3AIX6</accession>
<dbReference type="PROSITE" id="PS50090">
    <property type="entry name" value="MYB_LIKE"/>
    <property type="match status" value="1"/>
</dbReference>
<comment type="caution">
    <text evidence="3">The sequence shown here is derived from an EMBL/GenBank/DDBJ whole genome shotgun (WGS) entry which is preliminary data.</text>
</comment>
<dbReference type="Gene3D" id="1.10.10.60">
    <property type="entry name" value="Homeodomain-like"/>
    <property type="match status" value="1"/>
</dbReference>
<feature type="domain" description="Myb-like" evidence="2">
    <location>
        <begin position="98"/>
        <end position="159"/>
    </location>
</feature>